<keyword evidence="2" id="KW-1185">Reference proteome</keyword>
<evidence type="ECO:0000313" key="2">
    <source>
        <dbReference type="Proteomes" id="UP000790709"/>
    </source>
</evidence>
<organism evidence="1 2">
    <name type="scientific">Leucogyrophana mollusca</name>
    <dbReference type="NCBI Taxonomy" id="85980"/>
    <lineage>
        <taxon>Eukaryota</taxon>
        <taxon>Fungi</taxon>
        <taxon>Dikarya</taxon>
        <taxon>Basidiomycota</taxon>
        <taxon>Agaricomycotina</taxon>
        <taxon>Agaricomycetes</taxon>
        <taxon>Agaricomycetidae</taxon>
        <taxon>Boletales</taxon>
        <taxon>Boletales incertae sedis</taxon>
        <taxon>Leucogyrophana</taxon>
    </lineage>
</organism>
<evidence type="ECO:0000313" key="1">
    <source>
        <dbReference type="EMBL" id="KAH7918780.1"/>
    </source>
</evidence>
<protein>
    <submittedName>
        <fullName evidence="1">Uncharacterized protein</fullName>
    </submittedName>
</protein>
<accession>A0ACB8AZ19</accession>
<comment type="caution">
    <text evidence="1">The sequence shown here is derived from an EMBL/GenBank/DDBJ whole genome shotgun (WGS) entry which is preliminary data.</text>
</comment>
<reference evidence="1" key="1">
    <citation type="journal article" date="2021" name="New Phytol.">
        <title>Evolutionary innovations through gain and loss of genes in the ectomycorrhizal Boletales.</title>
        <authorList>
            <person name="Wu G."/>
            <person name="Miyauchi S."/>
            <person name="Morin E."/>
            <person name="Kuo A."/>
            <person name="Drula E."/>
            <person name="Varga T."/>
            <person name="Kohler A."/>
            <person name="Feng B."/>
            <person name="Cao Y."/>
            <person name="Lipzen A."/>
            <person name="Daum C."/>
            <person name="Hundley H."/>
            <person name="Pangilinan J."/>
            <person name="Johnson J."/>
            <person name="Barry K."/>
            <person name="LaButti K."/>
            <person name="Ng V."/>
            <person name="Ahrendt S."/>
            <person name="Min B."/>
            <person name="Choi I.G."/>
            <person name="Park H."/>
            <person name="Plett J.M."/>
            <person name="Magnuson J."/>
            <person name="Spatafora J.W."/>
            <person name="Nagy L.G."/>
            <person name="Henrissat B."/>
            <person name="Grigoriev I.V."/>
            <person name="Yang Z.L."/>
            <person name="Xu J."/>
            <person name="Martin F.M."/>
        </authorList>
    </citation>
    <scope>NUCLEOTIDE SEQUENCE</scope>
    <source>
        <strain evidence="1">KUC20120723A-06</strain>
    </source>
</reference>
<gene>
    <name evidence="1" type="ORF">BV22DRAFT_898376</name>
</gene>
<name>A0ACB8AZ19_9AGAM</name>
<sequence>MSSASTTRTSPPRPRTMPSSHSPPRTIHRPTPHSSQQCPSNTSLRSASSSPPEHRQTHRSRSIDTCAKKRHRLRHTTKASVSKSLDAFGICIMNVRLRSTCTPYFGVSCPVQPITSSVTLSFRSSFDITRGRCGCKRAAGSTIS</sequence>
<proteinExistence type="predicted"/>
<dbReference type="Proteomes" id="UP000790709">
    <property type="component" value="Unassembled WGS sequence"/>
</dbReference>
<dbReference type="EMBL" id="MU266736">
    <property type="protein sequence ID" value="KAH7918780.1"/>
    <property type="molecule type" value="Genomic_DNA"/>
</dbReference>